<dbReference type="InterPro" id="IPR000372">
    <property type="entry name" value="LRRNT"/>
</dbReference>
<reference evidence="6" key="2">
    <citation type="submission" date="2025-08" db="UniProtKB">
        <authorList>
            <consortium name="Ensembl"/>
        </authorList>
    </citation>
    <scope>IDENTIFICATION</scope>
</reference>
<dbReference type="PANTHER" id="PTHR45712:SF18">
    <property type="entry name" value="PODOCAN-LIKE PROTEIN 1"/>
    <property type="match status" value="1"/>
</dbReference>
<keyword evidence="3" id="KW-0677">Repeat</keyword>
<dbReference type="GO" id="GO:0005615">
    <property type="term" value="C:extracellular space"/>
    <property type="evidence" value="ECO:0000318"/>
    <property type="project" value="GO_Central"/>
</dbReference>
<evidence type="ECO:0000256" key="2">
    <source>
        <dbReference type="ARBA" id="ARBA00022729"/>
    </source>
</evidence>
<name>W5NHY5_LEPOC</name>
<dbReference type="InterPro" id="IPR001611">
    <property type="entry name" value="Leu-rich_rpt"/>
</dbReference>
<reference evidence="7" key="1">
    <citation type="submission" date="2011-12" db="EMBL/GenBank/DDBJ databases">
        <title>The Draft Genome of Lepisosteus oculatus.</title>
        <authorList>
            <consortium name="The Broad Institute Genome Assembly &amp; Analysis Group"/>
            <consortium name="Computational R&amp;D Group"/>
            <consortium name="and Sequencing Platform"/>
            <person name="Di Palma F."/>
            <person name="Alfoldi J."/>
            <person name="Johnson J."/>
            <person name="Berlin A."/>
            <person name="Gnerre S."/>
            <person name="Jaffe D."/>
            <person name="MacCallum I."/>
            <person name="Young S."/>
            <person name="Walker B.J."/>
            <person name="Lander E.S."/>
            <person name="Lindblad-Toh K."/>
        </authorList>
    </citation>
    <scope>NUCLEOTIDE SEQUENCE [LARGE SCALE GENOMIC DNA]</scope>
</reference>
<keyword evidence="2" id="KW-0732">Signal</keyword>
<dbReference type="FunFam" id="3.80.10.10:FF:001164">
    <property type="entry name" value="GH01279p"/>
    <property type="match status" value="1"/>
</dbReference>
<reference evidence="6" key="3">
    <citation type="submission" date="2025-09" db="UniProtKB">
        <authorList>
            <consortium name="Ensembl"/>
        </authorList>
    </citation>
    <scope>IDENTIFICATION</scope>
</reference>
<dbReference type="PROSITE" id="PS51450">
    <property type="entry name" value="LRR"/>
    <property type="match status" value="1"/>
</dbReference>
<dbReference type="PANTHER" id="PTHR45712">
    <property type="entry name" value="AGAP008170-PA"/>
    <property type="match status" value="1"/>
</dbReference>
<accession>W5NHY5</accession>
<evidence type="ECO:0000313" key="7">
    <source>
        <dbReference type="Proteomes" id="UP000018468"/>
    </source>
</evidence>
<feature type="domain" description="LRRNT" evidence="5">
    <location>
        <begin position="28"/>
        <end position="60"/>
    </location>
</feature>
<dbReference type="InterPro" id="IPR032675">
    <property type="entry name" value="LRR_dom_sf"/>
</dbReference>
<keyword evidence="7" id="KW-1185">Reference proteome</keyword>
<dbReference type="EMBL" id="AHAT01008626">
    <property type="status" value="NOT_ANNOTATED_CDS"/>
    <property type="molecule type" value="Genomic_DNA"/>
</dbReference>
<evidence type="ECO:0000256" key="3">
    <source>
        <dbReference type="ARBA" id="ARBA00022737"/>
    </source>
</evidence>
<sequence length="399" mass="45749">MIHRKGYKKVNKKKKQKAQYFPYFKDDYCPQECACYGRVVQCSDKGVDKIPYGIPYNARYMLLMNNKIDIIQLDLLNEYLSLEFLVLNNNRLTDSSIEGAFEGMEKLKRLYIEQNLLSSIPTDLPKTLEELRLNGNNISVMSEQVWFSCKNLHIVSLNNNSLSNESIPDGVFGSLTNLRTLSINNNYLTDTPYKLPTNLKELYLKGNQIERILSQMFTDYSDLLYLDLSNNQLISKGIDENSFCYMAKLENLNLGGNLLNQIPKHFPSALKTLNLEGNRITSVNKDAFLKMKNLEQLGLSKNKIVKVAAGAFKRLSALHHLDISYNNLLEVPRQLPATLHSVALNNNKIHFIPRNSFCGNKNFLSNLVLIHLEHNHIDMGNINTNAFRCIRGFQIVHFY</sequence>
<protein>
    <submittedName>
        <fullName evidence="6">Wu:fc23c09</fullName>
    </submittedName>
</protein>
<dbReference type="InParanoid" id="W5NHY5"/>
<evidence type="ECO:0000259" key="5">
    <source>
        <dbReference type="SMART" id="SM00013"/>
    </source>
</evidence>
<dbReference type="InterPro" id="IPR050333">
    <property type="entry name" value="SLRP"/>
</dbReference>
<dbReference type="SUPFAM" id="SSF52058">
    <property type="entry name" value="L domain-like"/>
    <property type="match status" value="1"/>
</dbReference>
<dbReference type="Proteomes" id="UP000018468">
    <property type="component" value="Linkage group LG8"/>
</dbReference>
<dbReference type="OMA" id="WMTYTTS"/>
<dbReference type="HOGENOM" id="CLU_000288_186_2_1"/>
<dbReference type="SMART" id="SM00013">
    <property type="entry name" value="LRRNT"/>
    <property type="match status" value="1"/>
</dbReference>
<dbReference type="Pfam" id="PF01462">
    <property type="entry name" value="LRRNT"/>
    <property type="match status" value="1"/>
</dbReference>
<organism evidence="6 7">
    <name type="scientific">Lepisosteus oculatus</name>
    <name type="common">Spotted gar</name>
    <dbReference type="NCBI Taxonomy" id="7918"/>
    <lineage>
        <taxon>Eukaryota</taxon>
        <taxon>Metazoa</taxon>
        <taxon>Chordata</taxon>
        <taxon>Craniata</taxon>
        <taxon>Vertebrata</taxon>
        <taxon>Euteleostomi</taxon>
        <taxon>Actinopterygii</taxon>
        <taxon>Neopterygii</taxon>
        <taxon>Holostei</taxon>
        <taxon>Semionotiformes</taxon>
        <taxon>Lepisosteidae</taxon>
        <taxon>Lepisosteus</taxon>
    </lineage>
</organism>
<dbReference type="eggNOG" id="KOG0619">
    <property type="taxonomic scope" value="Eukaryota"/>
</dbReference>
<dbReference type="Ensembl" id="ENSLOCT00000020278.1">
    <property type="protein sequence ID" value="ENSLOCP00000020244.1"/>
    <property type="gene ID" value="ENSLOCG00000016393.1"/>
</dbReference>
<dbReference type="GeneTree" id="ENSGT00940000167455"/>
<keyword evidence="4" id="KW-0325">Glycoprotein</keyword>
<dbReference type="SMART" id="SM00369">
    <property type="entry name" value="LRR_TYP"/>
    <property type="match status" value="12"/>
</dbReference>
<proteinExistence type="predicted"/>
<evidence type="ECO:0000256" key="4">
    <source>
        <dbReference type="ARBA" id="ARBA00023180"/>
    </source>
</evidence>
<dbReference type="InterPro" id="IPR003591">
    <property type="entry name" value="Leu-rich_rpt_typical-subtyp"/>
</dbReference>
<keyword evidence="1" id="KW-0433">Leucine-rich repeat</keyword>
<dbReference type="Bgee" id="ENSLOCG00000016393">
    <property type="expression patterns" value="Expressed in embryo"/>
</dbReference>
<dbReference type="STRING" id="7918.ENSLOCP00000020244"/>
<dbReference type="AlphaFoldDB" id="W5NHY5"/>
<evidence type="ECO:0000256" key="1">
    <source>
        <dbReference type="ARBA" id="ARBA00022614"/>
    </source>
</evidence>
<dbReference type="Pfam" id="PF13855">
    <property type="entry name" value="LRR_8"/>
    <property type="match status" value="3"/>
</dbReference>
<evidence type="ECO:0000313" key="6">
    <source>
        <dbReference type="Ensembl" id="ENSLOCP00000020244.1"/>
    </source>
</evidence>
<dbReference type="Gene3D" id="3.80.10.10">
    <property type="entry name" value="Ribonuclease Inhibitor"/>
    <property type="match status" value="3"/>
</dbReference>